<keyword evidence="6" id="KW-0812">Transmembrane</keyword>
<dbReference type="CDD" id="cd06225">
    <property type="entry name" value="HAMP"/>
    <property type="match status" value="1"/>
</dbReference>
<name>A0ABS7DQ30_9FIRM</name>
<dbReference type="EMBL" id="JAGFNZ010000004">
    <property type="protein sequence ID" value="MBW7573378.1"/>
    <property type="molecule type" value="Genomic_DNA"/>
</dbReference>
<evidence type="ECO:0000256" key="1">
    <source>
        <dbReference type="ARBA" id="ARBA00022500"/>
    </source>
</evidence>
<dbReference type="Pfam" id="PF00015">
    <property type="entry name" value="MCPsignal"/>
    <property type="match status" value="1"/>
</dbReference>
<dbReference type="PROSITE" id="PS50111">
    <property type="entry name" value="CHEMOTAXIS_TRANSDUC_2"/>
    <property type="match status" value="1"/>
</dbReference>
<keyword evidence="4" id="KW-0175">Coiled coil</keyword>
<comment type="similarity">
    <text evidence="2">Belongs to the methyl-accepting chemotaxis (MCP) protein family.</text>
</comment>
<feature type="region of interest" description="Disordered" evidence="5">
    <location>
        <begin position="412"/>
        <end position="441"/>
    </location>
</feature>
<dbReference type="SMART" id="SM00304">
    <property type="entry name" value="HAMP"/>
    <property type="match status" value="2"/>
</dbReference>
<evidence type="ECO:0000259" key="8">
    <source>
        <dbReference type="PROSITE" id="PS50885"/>
    </source>
</evidence>
<keyword evidence="1" id="KW-0145">Chemotaxis</keyword>
<feature type="compositionally biased region" description="Acidic residues" evidence="5">
    <location>
        <begin position="415"/>
        <end position="426"/>
    </location>
</feature>
<dbReference type="InterPro" id="IPR004089">
    <property type="entry name" value="MCPsignal_dom"/>
</dbReference>
<feature type="transmembrane region" description="Helical" evidence="6">
    <location>
        <begin position="40"/>
        <end position="59"/>
    </location>
</feature>
<evidence type="ECO:0000256" key="2">
    <source>
        <dbReference type="ARBA" id="ARBA00029447"/>
    </source>
</evidence>
<evidence type="ECO:0000256" key="4">
    <source>
        <dbReference type="SAM" id="Coils"/>
    </source>
</evidence>
<dbReference type="Gene3D" id="6.10.340.10">
    <property type="match status" value="1"/>
</dbReference>
<organism evidence="9 10">
    <name type="scientific">Caproiciproducens faecalis</name>
    <dbReference type="NCBI Taxonomy" id="2820301"/>
    <lineage>
        <taxon>Bacteria</taxon>
        <taxon>Bacillati</taxon>
        <taxon>Bacillota</taxon>
        <taxon>Clostridia</taxon>
        <taxon>Eubacteriales</taxon>
        <taxon>Acutalibacteraceae</taxon>
        <taxon>Caproiciproducens</taxon>
    </lineage>
</organism>
<sequence>MQLDNIKISKKLMFSFIAVTVLSVVCSGAAVYLYLKSTTLFPVAIVLLLVAVFTSILVGKLTSARIRRPLLEITQVAEQMAQGNLNVDIQYESKNEIGKLAKAFSDTISELKQYISEITGVLDEMADGNFDTQISHDFQGDFAEIRTALENISSKLNTYMVQIDRSADQVTGGSVQVASAAQALAQGATEQASSIQELSASITEISEQVNQNAANAAEANRASAEAENKIQGVSDEMNRMLQAMSEISESSTKISNIIKTIDDIARQTNILALNAAVEAARAGAAGKGFAVVADEVRNLASKSADAAKDTTALIENSLLAVEKGKKITDATAATLNDVIQATLKSTNLITSISEASNAQATAISQVTLGVDQISAVVQTNSATAEQSAAASEEMSSHAKNLKKLVHQFHVKSDTDSEVPETDDEEPVMGIAVGQDFSASKY</sequence>
<dbReference type="SMART" id="SM00283">
    <property type="entry name" value="MA"/>
    <property type="match status" value="1"/>
</dbReference>
<keyword evidence="6" id="KW-1133">Transmembrane helix</keyword>
<proteinExistence type="inferred from homology"/>
<dbReference type="Gene3D" id="1.10.287.950">
    <property type="entry name" value="Methyl-accepting chemotaxis protein"/>
    <property type="match status" value="1"/>
</dbReference>
<dbReference type="InterPro" id="IPR051310">
    <property type="entry name" value="MCP_chemotaxis"/>
</dbReference>
<evidence type="ECO:0000256" key="6">
    <source>
        <dbReference type="SAM" id="Phobius"/>
    </source>
</evidence>
<feature type="coiled-coil region" evidence="4">
    <location>
        <begin position="209"/>
        <end position="243"/>
    </location>
</feature>
<feature type="domain" description="HAMP" evidence="8">
    <location>
        <begin position="117"/>
        <end position="161"/>
    </location>
</feature>
<gene>
    <name evidence="9" type="ORF">J5W02_11215</name>
</gene>
<dbReference type="InterPro" id="IPR003660">
    <property type="entry name" value="HAMP_dom"/>
</dbReference>
<dbReference type="Pfam" id="PF00672">
    <property type="entry name" value="HAMP"/>
    <property type="match status" value="1"/>
</dbReference>
<feature type="domain" description="Methyl-accepting transducer" evidence="7">
    <location>
        <begin position="166"/>
        <end position="395"/>
    </location>
</feature>
<dbReference type="PANTHER" id="PTHR43531">
    <property type="entry name" value="PROTEIN ICFG"/>
    <property type="match status" value="1"/>
</dbReference>
<dbReference type="Proteomes" id="UP000719942">
    <property type="component" value="Unassembled WGS sequence"/>
</dbReference>
<evidence type="ECO:0000313" key="9">
    <source>
        <dbReference type="EMBL" id="MBW7573378.1"/>
    </source>
</evidence>
<feature type="domain" description="HAMP" evidence="8">
    <location>
        <begin position="64"/>
        <end position="116"/>
    </location>
</feature>
<reference evidence="9 10" key="1">
    <citation type="submission" date="2021-03" db="EMBL/GenBank/DDBJ databases">
        <title>Caproiciproducens sp. nov. isolated from feces of cow.</title>
        <authorList>
            <person name="Choi J.-Y."/>
        </authorList>
    </citation>
    <scope>NUCLEOTIDE SEQUENCE [LARGE SCALE GENOMIC DNA]</scope>
    <source>
        <strain evidence="9 10">AGMB10547</strain>
    </source>
</reference>
<keyword evidence="6" id="KW-0472">Membrane</keyword>
<protein>
    <submittedName>
        <fullName evidence="9">HAMP domain-containing protein</fullName>
    </submittedName>
</protein>
<dbReference type="PANTHER" id="PTHR43531:SF11">
    <property type="entry name" value="METHYL-ACCEPTING CHEMOTAXIS PROTEIN 3"/>
    <property type="match status" value="1"/>
</dbReference>
<keyword evidence="3" id="KW-0807">Transducer</keyword>
<dbReference type="PROSITE" id="PS50885">
    <property type="entry name" value="HAMP"/>
    <property type="match status" value="2"/>
</dbReference>
<dbReference type="SUPFAM" id="SSF58104">
    <property type="entry name" value="Methyl-accepting chemotaxis protein (MCP) signaling domain"/>
    <property type="match status" value="1"/>
</dbReference>
<dbReference type="RefSeq" id="WP_219965781.1">
    <property type="nucleotide sequence ID" value="NZ_JAGFNZ010000004.1"/>
</dbReference>
<evidence type="ECO:0000313" key="10">
    <source>
        <dbReference type="Proteomes" id="UP000719942"/>
    </source>
</evidence>
<evidence type="ECO:0000256" key="3">
    <source>
        <dbReference type="PROSITE-ProRule" id="PRU00284"/>
    </source>
</evidence>
<evidence type="ECO:0000259" key="7">
    <source>
        <dbReference type="PROSITE" id="PS50111"/>
    </source>
</evidence>
<keyword evidence="10" id="KW-1185">Reference proteome</keyword>
<evidence type="ECO:0000256" key="5">
    <source>
        <dbReference type="SAM" id="MobiDB-lite"/>
    </source>
</evidence>
<comment type="caution">
    <text evidence="9">The sequence shown here is derived from an EMBL/GenBank/DDBJ whole genome shotgun (WGS) entry which is preliminary data.</text>
</comment>
<accession>A0ABS7DQ30</accession>
<feature type="transmembrane region" description="Helical" evidence="6">
    <location>
        <begin position="12"/>
        <end position="34"/>
    </location>
</feature>